<keyword evidence="8" id="KW-0378">Hydrolase</keyword>
<dbReference type="Proteomes" id="UP000633219">
    <property type="component" value="Unassembled WGS sequence"/>
</dbReference>
<dbReference type="InterPro" id="IPR050448">
    <property type="entry name" value="OpgB/LTA_synthase_biosynth"/>
</dbReference>
<comment type="subcellular location">
    <subcellularLocation>
        <location evidence="1">Cell membrane</location>
        <topology evidence="1">Multi-pass membrane protein</topology>
    </subcellularLocation>
</comment>
<dbReference type="InterPro" id="IPR000917">
    <property type="entry name" value="Sulfatase_N"/>
</dbReference>
<protein>
    <submittedName>
        <fullName evidence="8">Sulfatase-like hydrolase/transferase</fullName>
    </submittedName>
</protein>
<evidence type="ECO:0000256" key="4">
    <source>
        <dbReference type="ARBA" id="ARBA00022989"/>
    </source>
</evidence>
<dbReference type="InterPro" id="IPR017850">
    <property type="entry name" value="Alkaline_phosphatase_core_sf"/>
</dbReference>
<dbReference type="EMBL" id="JAEQNC010000002">
    <property type="protein sequence ID" value="MBL0371359.1"/>
    <property type="molecule type" value="Genomic_DNA"/>
</dbReference>
<dbReference type="Gene3D" id="3.40.720.10">
    <property type="entry name" value="Alkaline Phosphatase, subunit A"/>
    <property type="match status" value="1"/>
</dbReference>
<dbReference type="GO" id="GO:0005886">
    <property type="term" value="C:plasma membrane"/>
    <property type="evidence" value="ECO:0007669"/>
    <property type="project" value="UniProtKB-SubCell"/>
</dbReference>
<dbReference type="Pfam" id="PF00884">
    <property type="entry name" value="Sulfatase"/>
    <property type="match status" value="1"/>
</dbReference>
<keyword evidence="3 6" id="KW-0812">Transmembrane</keyword>
<keyword evidence="5 6" id="KW-0472">Membrane</keyword>
<evidence type="ECO:0000313" key="9">
    <source>
        <dbReference type="Proteomes" id="UP000633219"/>
    </source>
</evidence>
<feature type="transmembrane region" description="Helical" evidence="6">
    <location>
        <begin position="75"/>
        <end position="94"/>
    </location>
</feature>
<proteinExistence type="predicted"/>
<evidence type="ECO:0000256" key="6">
    <source>
        <dbReference type="SAM" id="Phobius"/>
    </source>
</evidence>
<dbReference type="PANTHER" id="PTHR47371:SF3">
    <property type="entry name" value="PHOSPHOGLYCEROL TRANSFERASE I"/>
    <property type="match status" value="1"/>
</dbReference>
<dbReference type="RefSeq" id="WP_201653941.1">
    <property type="nucleotide sequence ID" value="NZ_JAEQNC010000002.1"/>
</dbReference>
<comment type="caution">
    <text evidence="8">The sequence shown here is derived from an EMBL/GenBank/DDBJ whole genome shotgun (WGS) entry which is preliminary data.</text>
</comment>
<sequence length="489" mass="54488">MLLQTFASAVKFELKGYSLHVYDVIFVGADGSIMSFLATHYFSIFSMAVLILFVAMAFLWCLYRFERPLIVAVRLRVPVVMLGIGAAFAAHPAPRPGDPPFVFGFNASSLLLSLWHIPHLIDESPLEKVISNVQAGERFADTVQCDAAVAKPDVFVVLSESQTSPLLFSEIDIPDAVTSGFTSGDGKIRPLFVETFGGGTWMSNFSVLTGLSSADFQWQAPYVNQLLEGRIKGAVPEVLSRCGYRTVAIMPMKFHALNEGPFLKSIGFQEVYDGEAMGLASMEIRDRGYFAFAEKIIKEHRKSDERPLFIAMQTMFPHAPYANRLVPTIDLPAHDFKSGEDVSEYMRRVYASRLDFRAFLEKRRQQPGNNGSVLVDFGDHQSVATKEFALKRYDGENAFVDFRSIIYQTYFSVHGFGVDVDYTSLSQPEDVAYLMARVAAAAKLPTSPVFQDLLRLSDLCAGRFHTCENRSEIDLHLKKRANAGLLALD</sequence>
<dbReference type="SUPFAM" id="SSF53649">
    <property type="entry name" value="Alkaline phosphatase-like"/>
    <property type="match status" value="1"/>
</dbReference>
<keyword evidence="2" id="KW-1003">Cell membrane</keyword>
<name>A0A936YNG5_9HYPH</name>
<evidence type="ECO:0000256" key="5">
    <source>
        <dbReference type="ARBA" id="ARBA00023136"/>
    </source>
</evidence>
<dbReference type="PANTHER" id="PTHR47371">
    <property type="entry name" value="LIPOTEICHOIC ACID SYNTHASE"/>
    <property type="match status" value="1"/>
</dbReference>
<evidence type="ECO:0000259" key="7">
    <source>
        <dbReference type="Pfam" id="PF00884"/>
    </source>
</evidence>
<evidence type="ECO:0000256" key="1">
    <source>
        <dbReference type="ARBA" id="ARBA00004651"/>
    </source>
</evidence>
<evidence type="ECO:0000256" key="3">
    <source>
        <dbReference type="ARBA" id="ARBA00022692"/>
    </source>
</evidence>
<organism evidence="8 9">
    <name type="scientific">Rhizobium setariae</name>
    <dbReference type="NCBI Taxonomy" id="2801340"/>
    <lineage>
        <taxon>Bacteria</taxon>
        <taxon>Pseudomonadati</taxon>
        <taxon>Pseudomonadota</taxon>
        <taxon>Alphaproteobacteria</taxon>
        <taxon>Hyphomicrobiales</taxon>
        <taxon>Rhizobiaceae</taxon>
        <taxon>Rhizobium/Agrobacterium group</taxon>
        <taxon>Rhizobium</taxon>
    </lineage>
</organism>
<feature type="transmembrane region" description="Helical" evidence="6">
    <location>
        <begin position="44"/>
        <end position="63"/>
    </location>
</feature>
<evidence type="ECO:0000256" key="2">
    <source>
        <dbReference type="ARBA" id="ARBA00022475"/>
    </source>
</evidence>
<dbReference type="AlphaFoldDB" id="A0A936YNG5"/>
<gene>
    <name evidence="8" type="ORF">JJB09_04905</name>
</gene>
<dbReference type="GO" id="GO:0016787">
    <property type="term" value="F:hydrolase activity"/>
    <property type="evidence" value="ECO:0007669"/>
    <property type="project" value="UniProtKB-KW"/>
</dbReference>
<accession>A0A936YNG5</accession>
<keyword evidence="9" id="KW-1185">Reference proteome</keyword>
<keyword evidence="4 6" id="KW-1133">Transmembrane helix</keyword>
<evidence type="ECO:0000313" key="8">
    <source>
        <dbReference type="EMBL" id="MBL0371359.1"/>
    </source>
</evidence>
<feature type="domain" description="Sulfatase N-terminal" evidence="7">
    <location>
        <begin position="190"/>
        <end position="327"/>
    </location>
</feature>
<reference evidence="8" key="1">
    <citation type="submission" date="2021-01" db="EMBL/GenBank/DDBJ databases">
        <title>Rhizobium sp. strain KVB221 16S ribosomal RNA gene Genome sequencing and assembly.</title>
        <authorList>
            <person name="Kang M."/>
        </authorList>
    </citation>
    <scope>NUCLEOTIDE SEQUENCE</scope>
    <source>
        <strain evidence="8">KVB221</strain>
    </source>
</reference>